<evidence type="ECO:0000313" key="1">
    <source>
        <dbReference type="EMBL" id="RGP35900.1"/>
    </source>
</evidence>
<keyword evidence="2" id="KW-1185">Reference proteome</keyword>
<evidence type="ECO:0000313" key="2">
    <source>
        <dbReference type="Proteomes" id="UP000284547"/>
    </source>
</evidence>
<dbReference type="RefSeq" id="WP_118155409.1">
    <property type="nucleotide sequence ID" value="NZ_QWEY01000011.1"/>
</dbReference>
<organism evidence="1 2">
    <name type="scientific">Pseudotabrizicola alkalilacus</name>
    <dbReference type="NCBI Taxonomy" id="2305252"/>
    <lineage>
        <taxon>Bacteria</taxon>
        <taxon>Pseudomonadati</taxon>
        <taxon>Pseudomonadota</taxon>
        <taxon>Alphaproteobacteria</taxon>
        <taxon>Rhodobacterales</taxon>
        <taxon>Paracoccaceae</taxon>
        <taxon>Pseudotabrizicola</taxon>
    </lineage>
</organism>
<accession>A0A411YYP9</accession>
<protein>
    <recommendedName>
        <fullName evidence="3">Type II secretion system protein GspC N-terminal domain-containing protein</fullName>
    </recommendedName>
</protein>
<dbReference type="Proteomes" id="UP000284547">
    <property type="component" value="Unassembled WGS sequence"/>
</dbReference>
<proteinExistence type="predicted"/>
<evidence type="ECO:0008006" key="3">
    <source>
        <dbReference type="Google" id="ProtNLM"/>
    </source>
</evidence>
<dbReference type="EMBL" id="QWEY01000011">
    <property type="protein sequence ID" value="RGP35900.1"/>
    <property type="molecule type" value="Genomic_DNA"/>
</dbReference>
<dbReference type="OrthoDB" id="8086551at2"/>
<reference evidence="1 2" key="1">
    <citation type="submission" date="2018-08" db="EMBL/GenBank/DDBJ databases">
        <title>Flavobacterium tibetense sp. nov., isolated from a wetland YonghuCo on Tibetan Plateau.</title>
        <authorList>
            <person name="Phurbu D."/>
            <person name="Lu H."/>
            <person name="Xing P."/>
        </authorList>
    </citation>
    <scope>NUCLEOTIDE SEQUENCE [LARGE SCALE GENOMIC DNA]</scope>
    <source>
        <strain evidence="1 2">DJC</strain>
    </source>
</reference>
<dbReference type="AlphaFoldDB" id="A0A411YYP9"/>
<comment type="caution">
    <text evidence="1">The sequence shown here is derived from an EMBL/GenBank/DDBJ whole genome shotgun (WGS) entry which is preliminary data.</text>
</comment>
<sequence length="170" mass="17773">MIRLPPLGFVLPVLTALGVTLALIPEGYVPAPMVTNAVLGAARAASVSALPPLSDVAAVESVFAERPLLAEDRRPPQVSAVQASEPALAVEMPVAVPDLLAPTAPRIAGLITADGQTRVLLRDAVSGKESWTRLGETVGGWTLIEITQMTAILEAQGVQVTVQLFQDRLP</sequence>
<name>A0A411YYP9_9RHOB</name>
<gene>
    <name evidence="1" type="ORF">D1012_17720</name>
</gene>